<evidence type="ECO:0000313" key="7">
    <source>
        <dbReference type="EMBL" id="GGM59381.1"/>
    </source>
</evidence>
<sequence length="345" mass="37481">MVDERTDKTERSRLDRLREQREWLDHLFRTKDRYNERYGNHYAAAITFFSVLSLVPLLMIAFAVGGFVLAGQPELLDRARQEIVDAVPDASLRDTLRRAVDQAVSQRYSVGIIGLAFALYAGLGWMSNLRDALTAQWGTPERPSPPFLRKQLADLLALVGLGLAMAVSFGLTAAATGFADHLLELLGLRGQTWAAVSFQVLSIALAVFANWVVFLWVLARLPREPVALRSAMRGALVAAVGFEALKIVGAVYLARVTATPSGAAFGSLLGLLVFAFLVARFLLYVTAWTATARENLRPEPIQPPPPAVIRPTVAVGARPDTRTAAGLLGAGALAGIALRSLLRRR</sequence>
<dbReference type="InterPro" id="IPR005274">
    <property type="entry name" value="IM_pro_YhjD"/>
</dbReference>
<keyword evidence="8" id="KW-1185">Reference proteome</keyword>
<feature type="transmembrane region" description="Helical" evidence="6">
    <location>
        <begin position="155"/>
        <end position="179"/>
    </location>
</feature>
<proteinExistence type="predicted"/>
<dbReference type="Proteomes" id="UP000637578">
    <property type="component" value="Unassembled WGS sequence"/>
</dbReference>
<dbReference type="EMBL" id="BMMK01000014">
    <property type="protein sequence ID" value="GGM59381.1"/>
    <property type="molecule type" value="Genomic_DNA"/>
</dbReference>
<keyword evidence="3 6" id="KW-0812">Transmembrane</keyword>
<evidence type="ECO:0000256" key="4">
    <source>
        <dbReference type="ARBA" id="ARBA00022989"/>
    </source>
</evidence>
<comment type="subcellular location">
    <subcellularLocation>
        <location evidence="1">Cell membrane</location>
        <topology evidence="1">Multi-pass membrane protein</topology>
    </subcellularLocation>
</comment>
<feature type="transmembrane region" description="Helical" evidence="6">
    <location>
        <begin position="108"/>
        <end position="127"/>
    </location>
</feature>
<dbReference type="GO" id="GO:0005886">
    <property type="term" value="C:plasma membrane"/>
    <property type="evidence" value="ECO:0007669"/>
    <property type="project" value="UniProtKB-SubCell"/>
</dbReference>
<evidence type="ECO:0000256" key="5">
    <source>
        <dbReference type="ARBA" id="ARBA00023136"/>
    </source>
</evidence>
<feature type="transmembrane region" description="Helical" evidence="6">
    <location>
        <begin position="200"/>
        <end position="219"/>
    </location>
</feature>
<protein>
    <submittedName>
        <fullName evidence="7">Inner membrane protein YhjD</fullName>
    </submittedName>
</protein>
<name>A0A8J3C9B5_9PSEU</name>
<feature type="transmembrane region" description="Helical" evidence="6">
    <location>
        <begin position="231"/>
        <end position="253"/>
    </location>
</feature>
<keyword evidence="4 6" id="KW-1133">Transmembrane helix</keyword>
<evidence type="ECO:0000256" key="1">
    <source>
        <dbReference type="ARBA" id="ARBA00004651"/>
    </source>
</evidence>
<dbReference type="NCBIfam" id="TIGR00766">
    <property type="entry name" value="inner membrane protein YhjD"/>
    <property type="match status" value="1"/>
</dbReference>
<dbReference type="PANTHER" id="PTHR30213">
    <property type="entry name" value="INNER MEMBRANE PROTEIN YHJD"/>
    <property type="match status" value="1"/>
</dbReference>
<keyword evidence="5 6" id="KW-0472">Membrane</keyword>
<accession>A0A8J3C9B5</accession>
<reference evidence="7" key="1">
    <citation type="journal article" date="2014" name="Int. J. Syst. Evol. Microbiol.">
        <title>Complete genome sequence of Corynebacterium casei LMG S-19264T (=DSM 44701T), isolated from a smear-ripened cheese.</title>
        <authorList>
            <consortium name="US DOE Joint Genome Institute (JGI-PGF)"/>
            <person name="Walter F."/>
            <person name="Albersmeier A."/>
            <person name="Kalinowski J."/>
            <person name="Ruckert C."/>
        </authorList>
    </citation>
    <scope>NUCLEOTIDE SEQUENCE</scope>
    <source>
        <strain evidence="7">CGMCC 4.5737</strain>
    </source>
</reference>
<dbReference type="PANTHER" id="PTHR30213:SF1">
    <property type="entry name" value="INNER MEMBRANE PROTEIN YHJD"/>
    <property type="match status" value="1"/>
</dbReference>
<evidence type="ECO:0000256" key="2">
    <source>
        <dbReference type="ARBA" id="ARBA00022475"/>
    </source>
</evidence>
<feature type="transmembrane region" description="Helical" evidence="6">
    <location>
        <begin position="42"/>
        <end position="70"/>
    </location>
</feature>
<dbReference type="AlphaFoldDB" id="A0A8J3C9B5"/>
<feature type="transmembrane region" description="Helical" evidence="6">
    <location>
        <begin position="265"/>
        <end position="287"/>
    </location>
</feature>
<dbReference type="RefSeq" id="WP_189058615.1">
    <property type="nucleotide sequence ID" value="NZ_BMMK01000014.1"/>
</dbReference>
<comment type="caution">
    <text evidence="7">The sequence shown here is derived from an EMBL/GenBank/DDBJ whole genome shotgun (WGS) entry which is preliminary data.</text>
</comment>
<gene>
    <name evidence="7" type="ORF">GCM10012275_33200</name>
</gene>
<evidence type="ECO:0000256" key="6">
    <source>
        <dbReference type="SAM" id="Phobius"/>
    </source>
</evidence>
<keyword evidence="2" id="KW-1003">Cell membrane</keyword>
<evidence type="ECO:0000313" key="8">
    <source>
        <dbReference type="Proteomes" id="UP000637578"/>
    </source>
</evidence>
<reference evidence="7" key="2">
    <citation type="submission" date="2020-09" db="EMBL/GenBank/DDBJ databases">
        <authorList>
            <person name="Sun Q."/>
            <person name="Zhou Y."/>
        </authorList>
    </citation>
    <scope>NUCLEOTIDE SEQUENCE</scope>
    <source>
        <strain evidence="7">CGMCC 4.5737</strain>
    </source>
</reference>
<evidence type="ECO:0000256" key="3">
    <source>
        <dbReference type="ARBA" id="ARBA00022692"/>
    </source>
</evidence>
<organism evidence="7 8">
    <name type="scientific">Longimycelium tulufanense</name>
    <dbReference type="NCBI Taxonomy" id="907463"/>
    <lineage>
        <taxon>Bacteria</taxon>
        <taxon>Bacillati</taxon>
        <taxon>Actinomycetota</taxon>
        <taxon>Actinomycetes</taxon>
        <taxon>Pseudonocardiales</taxon>
        <taxon>Pseudonocardiaceae</taxon>
        <taxon>Longimycelium</taxon>
    </lineage>
</organism>
<dbReference type="Pfam" id="PF03631">
    <property type="entry name" value="Virul_fac_BrkB"/>
    <property type="match status" value="1"/>
</dbReference>
<dbReference type="InterPro" id="IPR017039">
    <property type="entry name" value="Virul_fac_BrkB"/>
</dbReference>